<accession>V6RVA1</accession>
<sequence length="232" mass="27117">MKIIDKTSILKNLPLEISRDEILIFDSLRFTLEMIDHSYDKLIESLLKISKGEPDRNVPAIFGYGWSIIDNSVRIANICKQLPWENENEILGHLHYLKNFRNTYQHLDERIRESLLKTESPFYGVISWVFKDLTNQKFNLYQLISGNLVVGPNAKQTVPDLKNSNEEINSILLHTVNKKAELIETDLTKALFNLKKLTNELERRLEEHCKENNIKALDWSKRQDIVIKIITE</sequence>
<gene>
    <name evidence="1" type="ORF">IP98_02975</name>
</gene>
<name>V6RVA1_9FLAO</name>
<dbReference type="AlphaFoldDB" id="V6RVA1"/>
<dbReference type="Proteomes" id="UP000319848">
    <property type="component" value="Unassembled WGS sequence"/>
</dbReference>
<proteinExistence type="predicted"/>
<keyword evidence="2" id="KW-1185">Reference proteome</keyword>
<comment type="caution">
    <text evidence="1">The sequence shown here is derived from an EMBL/GenBank/DDBJ whole genome shotgun (WGS) entry which is preliminary data.</text>
</comment>
<evidence type="ECO:0000313" key="1">
    <source>
        <dbReference type="EMBL" id="TWI07281.1"/>
    </source>
</evidence>
<dbReference type="RefSeq" id="WP_023572014.1">
    <property type="nucleotide sequence ID" value="NZ_AVBI01000025.1"/>
</dbReference>
<evidence type="ECO:0000313" key="2">
    <source>
        <dbReference type="Proteomes" id="UP000319848"/>
    </source>
</evidence>
<reference evidence="1 2" key="1">
    <citation type="journal article" date="2015" name="Stand. Genomic Sci.">
        <title>Genomic Encyclopedia of Bacterial and Archaeal Type Strains, Phase III: the genomes of soil and plant-associated and newly described type strains.</title>
        <authorList>
            <person name="Whitman W.B."/>
            <person name="Woyke T."/>
            <person name="Klenk H.P."/>
            <person name="Zhou Y."/>
            <person name="Lilburn T.G."/>
            <person name="Beck B.J."/>
            <person name="De Vos P."/>
            <person name="Vandamme P."/>
            <person name="Eisen J.A."/>
            <person name="Garrity G."/>
            <person name="Hugenholtz P."/>
            <person name="Kyrpides N.C."/>
        </authorList>
    </citation>
    <scope>NUCLEOTIDE SEQUENCE [LARGE SCALE GENOMIC DNA]</scope>
    <source>
        <strain evidence="1 2">CGMCC 1.7270</strain>
    </source>
</reference>
<organism evidence="1 2">
    <name type="scientific">Flavobacterium cauense R2A-7</name>
    <dbReference type="NCBI Taxonomy" id="1341154"/>
    <lineage>
        <taxon>Bacteria</taxon>
        <taxon>Pseudomonadati</taxon>
        <taxon>Bacteroidota</taxon>
        <taxon>Flavobacteriia</taxon>
        <taxon>Flavobacteriales</taxon>
        <taxon>Flavobacteriaceae</taxon>
        <taxon>Flavobacterium</taxon>
    </lineage>
</organism>
<dbReference type="OrthoDB" id="1377358at2"/>
<dbReference type="EMBL" id="VLKQ01000035">
    <property type="protein sequence ID" value="TWI07281.1"/>
    <property type="molecule type" value="Genomic_DNA"/>
</dbReference>
<protein>
    <submittedName>
        <fullName evidence="1">Uncharacterized protein</fullName>
    </submittedName>
</protein>